<feature type="transmembrane region" description="Helical" evidence="7">
    <location>
        <begin position="760"/>
        <end position="791"/>
    </location>
</feature>
<feature type="transmembrane region" description="Helical" evidence="7">
    <location>
        <begin position="811"/>
        <end position="832"/>
    </location>
</feature>
<feature type="domain" description="MacB-like periplasmic core" evidence="9">
    <location>
        <begin position="479"/>
        <end position="686"/>
    </location>
</feature>
<dbReference type="GO" id="GO:0044874">
    <property type="term" value="P:lipoprotein localization to outer membrane"/>
    <property type="evidence" value="ECO:0007669"/>
    <property type="project" value="TreeGrafter"/>
</dbReference>
<evidence type="ECO:0000259" key="9">
    <source>
        <dbReference type="Pfam" id="PF12704"/>
    </source>
</evidence>
<feature type="domain" description="ABC3 transporter permease C-terminal" evidence="8">
    <location>
        <begin position="722"/>
        <end position="839"/>
    </location>
</feature>
<keyword evidence="6 7" id="KW-0472">Membrane</keyword>
<feature type="transmembrane region" description="Helical" evidence="7">
    <location>
        <begin position="427"/>
        <end position="445"/>
    </location>
</feature>
<keyword evidence="3" id="KW-1003">Cell membrane</keyword>
<sequence>MKTLLARSSLRHLGGHPWLTALSLLGIAMGVAVVVSIDLASGSALRAFEQSTDVVAGKATHQIVGGTSGLPEGVYTALKLRPDAPEAAPVVQGFVQVEGGNRRTLTLLGLDPFAEAPFRDFSTGNAVGDVGALLTKSGTVVMGAKTARVLGVKVGDTLPVTVTGLRKELRVSALLSPSQETTERALESLLICDLSTAQEVLGQTGRLTRVDLRLKGGEAEAARLRAALPQGAELVQTSGRAGTVEQMTRAFRTNLTALSLLALVVGMFLIYNTMTFSVVQRRGMLGRLRAVGVTRGELFALVLGEALMLGIVGTTAGLLLGILMASGLVGLITRTINDLYFVVNVRRLSLEPFTLIKGLGLGLGATVLAALVPAWEAARATPVTALRRSTEEDATHRKAPQRALLGLGILAVSIGMLAWPTQALPPAYAGLFGVMMGTALLVPWVTEKLTAAAARPLGALFGPLGRMAARGVTASLSRTAVALAALMVAVATTVGVGLMVSSFRGTVVSWLESALQADVFVSPPSLVARRGDSALVPGLAEKLRSTPGVEASGSIRVVHVRIDDVETDLLAIDFAKGHERSYRFKEGRAEDVWRQVDASRDAVLVSEPFAFHRGVHAGDTLRVSTDKGLHDFRVAGVYFDYGSDVGTVMMPRPTYEHWYDDRGVSGLSLIAAPGQDVDELVSRVRDRAGGEQALNVRANKALRQASLEVFDRTFTITQVLRLLAIGVAFVGVLSALMSLQLERAREFAVLRATGLTPGQLWGMVSLQTGLLGLLAGLFSIPLGLALAYVLVHVINQRSFGWTLQLVVSPGVVGQAMLLSLVAAALAGLYPAWRMARANPAMALREE</sequence>
<dbReference type="OrthoDB" id="9780560at2"/>
<dbReference type="InterPro" id="IPR003838">
    <property type="entry name" value="ABC3_permease_C"/>
</dbReference>
<dbReference type="InterPro" id="IPR051447">
    <property type="entry name" value="Lipoprotein-release_system"/>
</dbReference>
<dbReference type="PANTHER" id="PTHR30489">
    <property type="entry name" value="LIPOPROTEIN-RELEASING SYSTEM TRANSMEMBRANE PROTEIN LOLE"/>
    <property type="match status" value="1"/>
</dbReference>
<gene>
    <name evidence="10" type="ORF">D7V88_20355</name>
</gene>
<protein>
    <submittedName>
        <fullName evidence="10">ABC transporter permease</fullName>
    </submittedName>
</protein>
<evidence type="ECO:0000256" key="5">
    <source>
        <dbReference type="ARBA" id="ARBA00022989"/>
    </source>
</evidence>
<comment type="caution">
    <text evidence="10">The sequence shown here is derived from an EMBL/GenBank/DDBJ whole genome shotgun (WGS) entry which is preliminary data.</text>
</comment>
<feature type="domain" description="MacB-like periplasmic core" evidence="9">
    <location>
        <begin position="20"/>
        <end position="221"/>
    </location>
</feature>
<comment type="subcellular location">
    <subcellularLocation>
        <location evidence="1">Cell membrane</location>
        <topology evidence="1">Multi-pass membrane protein</topology>
    </subcellularLocation>
</comment>
<name>A0A3A8IPI4_9BACT</name>
<evidence type="ECO:0000256" key="6">
    <source>
        <dbReference type="ARBA" id="ARBA00023136"/>
    </source>
</evidence>
<evidence type="ECO:0000256" key="4">
    <source>
        <dbReference type="ARBA" id="ARBA00022692"/>
    </source>
</evidence>
<keyword evidence="5 7" id="KW-1133">Transmembrane helix</keyword>
<keyword evidence="4 7" id="KW-0812">Transmembrane</keyword>
<feature type="transmembrane region" description="Helical" evidence="7">
    <location>
        <begin position="719"/>
        <end position="739"/>
    </location>
</feature>
<evidence type="ECO:0000259" key="8">
    <source>
        <dbReference type="Pfam" id="PF02687"/>
    </source>
</evidence>
<proteinExistence type="inferred from homology"/>
<feature type="domain" description="ABC3 transporter permease C-terminal" evidence="8">
    <location>
        <begin position="258"/>
        <end position="382"/>
    </location>
</feature>
<evidence type="ECO:0000256" key="7">
    <source>
        <dbReference type="SAM" id="Phobius"/>
    </source>
</evidence>
<dbReference type="GO" id="GO:0098797">
    <property type="term" value="C:plasma membrane protein complex"/>
    <property type="evidence" value="ECO:0007669"/>
    <property type="project" value="TreeGrafter"/>
</dbReference>
<feature type="transmembrane region" description="Helical" evidence="7">
    <location>
        <begin position="352"/>
        <end position="372"/>
    </location>
</feature>
<organism evidence="10 11">
    <name type="scientific">Corallococcus terminator</name>
    <dbReference type="NCBI Taxonomy" id="2316733"/>
    <lineage>
        <taxon>Bacteria</taxon>
        <taxon>Pseudomonadati</taxon>
        <taxon>Myxococcota</taxon>
        <taxon>Myxococcia</taxon>
        <taxon>Myxococcales</taxon>
        <taxon>Cystobacterineae</taxon>
        <taxon>Myxococcaceae</taxon>
        <taxon>Corallococcus</taxon>
    </lineage>
</organism>
<evidence type="ECO:0000313" key="11">
    <source>
        <dbReference type="Proteomes" id="UP000268094"/>
    </source>
</evidence>
<dbReference type="Pfam" id="PF12704">
    <property type="entry name" value="MacB_PCD"/>
    <property type="match status" value="2"/>
</dbReference>
<dbReference type="InterPro" id="IPR025857">
    <property type="entry name" value="MacB_PCD"/>
</dbReference>
<feature type="transmembrane region" description="Helical" evidence="7">
    <location>
        <begin position="255"/>
        <end position="279"/>
    </location>
</feature>
<evidence type="ECO:0000313" key="10">
    <source>
        <dbReference type="EMBL" id="RKG85205.1"/>
    </source>
</evidence>
<dbReference type="Pfam" id="PF02687">
    <property type="entry name" value="FtsX"/>
    <property type="match status" value="2"/>
</dbReference>
<dbReference type="EMBL" id="RAVZ01000138">
    <property type="protein sequence ID" value="RKG85205.1"/>
    <property type="molecule type" value="Genomic_DNA"/>
</dbReference>
<dbReference type="Proteomes" id="UP000268094">
    <property type="component" value="Unassembled WGS sequence"/>
</dbReference>
<feature type="transmembrane region" description="Helical" evidence="7">
    <location>
        <begin position="299"/>
        <end position="332"/>
    </location>
</feature>
<dbReference type="RefSeq" id="WP_120542309.1">
    <property type="nucleotide sequence ID" value="NZ_RAVZ01000138.1"/>
</dbReference>
<evidence type="ECO:0000256" key="3">
    <source>
        <dbReference type="ARBA" id="ARBA00022475"/>
    </source>
</evidence>
<feature type="transmembrane region" description="Helical" evidence="7">
    <location>
        <begin position="480"/>
        <end position="500"/>
    </location>
</feature>
<dbReference type="AlphaFoldDB" id="A0A3A8IPI4"/>
<evidence type="ECO:0000256" key="2">
    <source>
        <dbReference type="ARBA" id="ARBA00005236"/>
    </source>
</evidence>
<reference evidence="11" key="1">
    <citation type="submission" date="2018-09" db="EMBL/GenBank/DDBJ databases">
        <authorList>
            <person name="Livingstone P.G."/>
            <person name="Whitworth D.E."/>
        </authorList>
    </citation>
    <scope>NUCLEOTIDE SEQUENCE [LARGE SCALE GENOMIC DNA]</scope>
    <source>
        <strain evidence="11">CA054A</strain>
    </source>
</reference>
<keyword evidence="11" id="KW-1185">Reference proteome</keyword>
<evidence type="ECO:0000256" key="1">
    <source>
        <dbReference type="ARBA" id="ARBA00004651"/>
    </source>
</evidence>
<comment type="similarity">
    <text evidence="2">Belongs to the ABC-4 integral membrane protein family. LolC/E subfamily.</text>
</comment>
<accession>A0A3A8IPI4</accession>
<dbReference type="PANTHER" id="PTHR30489:SF0">
    <property type="entry name" value="LIPOPROTEIN-RELEASING SYSTEM TRANSMEMBRANE PROTEIN LOLE"/>
    <property type="match status" value="1"/>
</dbReference>